<name>A0AAJ8JYB4_9TREE</name>
<evidence type="ECO:0000256" key="1">
    <source>
        <dbReference type="SAM" id="Phobius"/>
    </source>
</evidence>
<reference evidence="2" key="3">
    <citation type="submission" date="2024-01" db="EMBL/GenBank/DDBJ databases">
        <authorList>
            <person name="Coelho M.A."/>
            <person name="David-Palma M."/>
            <person name="Shea T."/>
            <person name="Sun S."/>
            <person name="Cuomo C.A."/>
            <person name="Heitman J."/>
        </authorList>
    </citation>
    <scope>NUCLEOTIDE SEQUENCE</scope>
    <source>
        <strain evidence="2">CBS 7841</strain>
    </source>
</reference>
<sequence length="145" mass="16262">MTVTNKSSPKEHGEGRRVCQQSSRLELWLLNNGGGGSTSLYLFAFLIAVIILALVSAGLMMRAYWLQRWFQRRVEEALQTSNLIPINVAAALGLRLPDNGRREKEEKHDDLWDVITSLSLTHLTFTPLAPPQVPSLIPIMPNRSI</sequence>
<keyword evidence="3" id="KW-1185">Reference proteome</keyword>
<feature type="transmembrane region" description="Helical" evidence="1">
    <location>
        <begin position="40"/>
        <end position="65"/>
    </location>
</feature>
<dbReference type="AlphaFoldDB" id="A0AAJ8JYB4"/>
<keyword evidence="1" id="KW-0812">Transmembrane</keyword>
<organism evidence="2 3">
    <name type="scientific">Cryptococcus depauperatus CBS 7841</name>
    <dbReference type="NCBI Taxonomy" id="1295531"/>
    <lineage>
        <taxon>Eukaryota</taxon>
        <taxon>Fungi</taxon>
        <taxon>Dikarya</taxon>
        <taxon>Basidiomycota</taxon>
        <taxon>Agaricomycotina</taxon>
        <taxon>Tremellomycetes</taxon>
        <taxon>Tremellales</taxon>
        <taxon>Cryptococcaceae</taxon>
        <taxon>Cryptococcus</taxon>
    </lineage>
</organism>
<keyword evidence="1" id="KW-1133">Transmembrane helix</keyword>
<evidence type="ECO:0000313" key="2">
    <source>
        <dbReference type="EMBL" id="WVN90727.1"/>
    </source>
</evidence>
<dbReference type="KEGG" id="cdep:91090177"/>
<dbReference type="GeneID" id="91090177"/>
<gene>
    <name evidence="2" type="ORF">L203_105969</name>
</gene>
<protein>
    <submittedName>
        <fullName evidence="2">Uncharacterized protein</fullName>
    </submittedName>
</protein>
<dbReference type="RefSeq" id="XP_066071427.1">
    <property type="nucleotide sequence ID" value="XM_066215330.1"/>
</dbReference>
<accession>A0AAJ8JYB4</accession>
<reference evidence="2" key="2">
    <citation type="journal article" date="2022" name="Elife">
        <title>Obligate sexual reproduction of a homothallic fungus closely related to the Cryptococcus pathogenic species complex.</title>
        <authorList>
            <person name="Passer A.R."/>
            <person name="Clancey S.A."/>
            <person name="Shea T."/>
            <person name="David-Palma M."/>
            <person name="Averette A.F."/>
            <person name="Boekhout T."/>
            <person name="Porcel B.M."/>
            <person name="Nowrousian M."/>
            <person name="Cuomo C.A."/>
            <person name="Sun S."/>
            <person name="Heitman J."/>
            <person name="Coelho M.A."/>
        </authorList>
    </citation>
    <scope>NUCLEOTIDE SEQUENCE</scope>
    <source>
        <strain evidence="2">CBS 7841</strain>
    </source>
</reference>
<reference evidence="2" key="1">
    <citation type="submission" date="2016-06" db="EMBL/GenBank/DDBJ databases">
        <authorList>
            <person name="Cuomo C."/>
            <person name="Litvintseva A."/>
            <person name="Heitman J."/>
            <person name="Chen Y."/>
            <person name="Sun S."/>
            <person name="Springer D."/>
            <person name="Dromer F."/>
            <person name="Young S."/>
            <person name="Zeng Q."/>
            <person name="Chapman S."/>
            <person name="Gujja S."/>
            <person name="Saif S."/>
            <person name="Birren B."/>
        </authorList>
    </citation>
    <scope>NUCLEOTIDE SEQUENCE</scope>
    <source>
        <strain evidence="2">CBS 7841</strain>
    </source>
</reference>
<dbReference type="EMBL" id="CP143791">
    <property type="protein sequence ID" value="WVN90727.1"/>
    <property type="molecule type" value="Genomic_DNA"/>
</dbReference>
<evidence type="ECO:0000313" key="3">
    <source>
        <dbReference type="Proteomes" id="UP000094043"/>
    </source>
</evidence>
<keyword evidence="1" id="KW-0472">Membrane</keyword>
<proteinExistence type="predicted"/>
<dbReference type="Proteomes" id="UP000094043">
    <property type="component" value="Chromosome 8"/>
</dbReference>